<keyword evidence="5 12" id="KW-1133">Transmembrane helix</keyword>
<evidence type="ECO:0000256" key="11">
    <source>
        <dbReference type="ARBA" id="ARBA00023303"/>
    </source>
</evidence>
<evidence type="ECO:0000256" key="10">
    <source>
        <dbReference type="ARBA" id="ARBA00023286"/>
    </source>
</evidence>
<feature type="transmembrane region" description="Helical" evidence="12">
    <location>
        <begin position="124"/>
        <end position="150"/>
    </location>
</feature>
<keyword evidence="3" id="KW-1003">Cell membrane</keyword>
<dbReference type="GO" id="GO:0015276">
    <property type="term" value="F:ligand-gated monoatomic ion channel activity"/>
    <property type="evidence" value="ECO:0007669"/>
    <property type="project" value="InterPro"/>
</dbReference>
<evidence type="ECO:0000256" key="6">
    <source>
        <dbReference type="ARBA" id="ARBA00023065"/>
    </source>
</evidence>
<gene>
    <name evidence="14" type="ORF">AVEN_272556_1</name>
</gene>
<dbReference type="Proteomes" id="UP000499080">
    <property type="component" value="Unassembled WGS sequence"/>
</dbReference>
<protein>
    <recommendedName>
        <fullName evidence="13">Ionotropic glutamate receptor L-glutamate and glycine-binding domain-containing protein</fullName>
    </recommendedName>
</protein>
<dbReference type="SUPFAM" id="SSF53850">
    <property type="entry name" value="Periplasmic binding protein-like II"/>
    <property type="match status" value="1"/>
</dbReference>
<dbReference type="Gene3D" id="3.40.190.10">
    <property type="entry name" value="Periplasmic binding protein-like II"/>
    <property type="match status" value="1"/>
</dbReference>
<evidence type="ECO:0000256" key="8">
    <source>
        <dbReference type="ARBA" id="ARBA00023170"/>
    </source>
</evidence>
<keyword evidence="4 12" id="KW-0812">Transmembrane</keyword>
<accession>A0A4Y2E8S1</accession>
<dbReference type="Pfam" id="PF10613">
    <property type="entry name" value="Lig_chan-Glu_bd"/>
    <property type="match status" value="1"/>
</dbReference>
<keyword evidence="10" id="KW-1071">Ligand-gated ion channel</keyword>
<keyword evidence="11" id="KW-0407">Ion channel</keyword>
<evidence type="ECO:0000256" key="1">
    <source>
        <dbReference type="ARBA" id="ARBA00004651"/>
    </source>
</evidence>
<name>A0A4Y2E8S1_ARAVE</name>
<proteinExistence type="predicted"/>
<evidence type="ECO:0000256" key="4">
    <source>
        <dbReference type="ARBA" id="ARBA00022692"/>
    </source>
</evidence>
<evidence type="ECO:0000313" key="14">
    <source>
        <dbReference type="EMBL" id="GBM25562.1"/>
    </source>
</evidence>
<evidence type="ECO:0000256" key="12">
    <source>
        <dbReference type="SAM" id="Phobius"/>
    </source>
</evidence>
<keyword evidence="15" id="KW-1185">Reference proteome</keyword>
<dbReference type="AlphaFoldDB" id="A0A4Y2E8S1"/>
<dbReference type="InterPro" id="IPR052192">
    <property type="entry name" value="Insect_Ionotropic_Sensory_Rcpt"/>
</dbReference>
<evidence type="ECO:0000313" key="15">
    <source>
        <dbReference type="Proteomes" id="UP000499080"/>
    </source>
</evidence>
<organism evidence="14 15">
    <name type="scientific">Araneus ventricosus</name>
    <name type="common">Orbweaver spider</name>
    <name type="synonym">Epeira ventricosa</name>
    <dbReference type="NCBI Taxonomy" id="182803"/>
    <lineage>
        <taxon>Eukaryota</taxon>
        <taxon>Metazoa</taxon>
        <taxon>Ecdysozoa</taxon>
        <taxon>Arthropoda</taxon>
        <taxon>Chelicerata</taxon>
        <taxon>Arachnida</taxon>
        <taxon>Araneae</taxon>
        <taxon>Araneomorphae</taxon>
        <taxon>Entelegynae</taxon>
        <taxon>Araneoidea</taxon>
        <taxon>Araneidae</taxon>
        <taxon>Araneus</taxon>
    </lineage>
</organism>
<dbReference type="GO" id="GO:0005886">
    <property type="term" value="C:plasma membrane"/>
    <property type="evidence" value="ECO:0007669"/>
    <property type="project" value="UniProtKB-SubCell"/>
</dbReference>
<keyword evidence="8" id="KW-0675">Receptor</keyword>
<feature type="domain" description="Ionotropic glutamate receptor L-glutamate and glycine-binding" evidence="13">
    <location>
        <begin position="22"/>
        <end position="109"/>
    </location>
</feature>
<keyword evidence="7 12" id="KW-0472">Membrane</keyword>
<evidence type="ECO:0000259" key="13">
    <source>
        <dbReference type="Pfam" id="PF10613"/>
    </source>
</evidence>
<keyword evidence="6" id="KW-0406">Ion transport</keyword>
<dbReference type="OrthoDB" id="6420396at2759"/>
<comment type="subcellular location">
    <subcellularLocation>
        <location evidence="1">Cell membrane</location>
        <topology evidence="1">Multi-pass membrane protein</topology>
    </subcellularLocation>
</comment>
<evidence type="ECO:0000256" key="7">
    <source>
        <dbReference type="ARBA" id="ARBA00023136"/>
    </source>
</evidence>
<evidence type="ECO:0000256" key="2">
    <source>
        <dbReference type="ARBA" id="ARBA00022448"/>
    </source>
</evidence>
<keyword evidence="2" id="KW-0813">Transport</keyword>
<dbReference type="EMBL" id="BGPR01000540">
    <property type="protein sequence ID" value="GBM25562.1"/>
    <property type="molecule type" value="Genomic_DNA"/>
</dbReference>
<evidence type="ECO:0000256" key="9">
    <source>
        <dbReference type="ARBA" id="ARBA00023180"/>
    </source>
</evidence>
<sequence>MRKIPNLIVAVTNFGLLQLYVNQTAIGQYKFYGIYGKYIELVLEAWKGEYEILFCEDFDLGTRDSSGNWTGQLGAVARGEADIGISHMSISHARSEVVDFSTAYTMEVLTFAAPKWTQDDIFQFLVLFDTTIWILIFIILISLSGIFFSYS</sequence>
<dbReference type="PANTHER" id="PTHR42643:SF38">
    <property type="entry name" value="IONOTROPIC RECEPTOR 100A"/>
    <property type="match status" value="1"/>
</dbReference>
<reference evidence="14 15" key="1">
    <citation type="journal article" date="2019" name="Sci. Rep.">
        <title>Orb-weaving spider Araneus ventricosus genome elucidates the spidroin gene catalogue.</title>
        <authorList>
            <person name="Kono N."/>
            <person name="Nakamura H."/>
            <person name="Ohtoshi R."/>
            <person name="Moran D.A.P."/>
            <person name="Shinohara A."/>
            <person name="Yoshida Y."/>
            <person name="Fujiwara M."/>
            <person name="Mori M."/>
            <person name="Tomita M."/>
            <person name="Arakawa K."/>
        </authorList>
    </citation>
    <scope>NUCLEOTIDE SEQUENCE [LARGE SCALE GENOMIC DNA]</scope>
</reference>
<dbReference type="InterPro" id="IPR019594">
    <property type="entry name" value="Glu/Gly-bd"/>
</dbReference>
<keyword evidence="9" id="KW-0325">Glycoprotein</keyword>
<comment type="caution">
    <text evidence="14">The sequence shown here is derived from an EMBL/GenBank/DDBJ whole genome shotgun (WGS) entry which is preliminary data.</text>
</comment>
<evidence type="ECO:0000256" key="3">
    <source>
        <dbReference type="ARBA" id="ARBA00022475"/>
    </source>
</evidence>
<dbReference type="PANTHER" id="PTHR42643">
    <property type="entry name" value="IONOTROPIC RECEPTOR 20A-RELATED"/>
    <property type="match status" value="1"/>
</dbReference>
<evidence type="ECO:0000256" key="5">
    <source>
        <dbReference type="ARBA" id="ARBA00022989"/>
    </source>
</evidence>